<dbReference type="InterPro" id="IPR011009">
    <property type="entry name" value="Kinase-like_dom_sf"/>
</dbReference>
<evidence type="ECO:0000256" key="4">
    <source>
        <dbReference type="ARBA" id="ARBA00022741"/>
    </source>
</evidence>
<evidence type="ECO:0000313" key="12">
    <source>
        <dbReference type="Proteomes" id="UP001348641"/>
    </source>
</evidence>
<keyword evidence="9" id="KW-0812">Transmembrane</keyword>
<dbReference type="InterPro" id="IPR000719">
    <property type="entry name" value="Prot_kinase_dom"/>
</dbReference>
<feature type="compositionally biased region" description="Pro residues" evidence="8">
    <location>
        <begin position="348"/>
        <end position="371"/>
    </location>
</feature>
<evidence type="ECO:0000256" key="6">
    <source>
        <dbReference type="ARBA" id="ARBA00022840"/>
    </source>
</evidence>
<dbReference type="Pfam" id="PF00069">
    <property type="entry name" value="Pkinase"/>
    <property type="match status" value="1"/>
</dbReference>
<evidence type="ECO:0000256" key="7">
    <source>
        <dbReference type="PROSITE-ProRule" id="PRU10141"/>
    </source>
</evidence>
<dbReference type="PROSITE" id="PS00108">
    <property type="entry name" value="PROTEIN_KINASE_ST"/>
    <property type="match status" value="1"/>
</dbReference>
<dbReference type="Gene3D" id="1.10.510.10">
    <property type="entry name" value="Transferase(Phosphotransferase) domain 1"/>
    <property type="match status" value="1"/>
</dbReference>
<dbReference type="SUPFAM" id="SSF56112">
    <property type="entry name" value="Protein kinase-like (PK-like)"/>
    <property type="match status" value="1"/>
</dbReference>
<feature type="compositionally biased region" description="Low complexity" evidence="8">
    <location>
        <begin position="445"/>
        <end position="469"/>
    </location>
</feature>
<evidence type="ECO:0000256" key="8">
    <source>
        <dbReference type="SAM" id="MobiDB-lite"/>
    </source>
</evidence>
<keyword evidence="6 7" id="KW-0067">ATP-binding</keyword>
<keyword evidence="3" id="KW-0808">Transferase</keyword>
<evidence type="ECO:0000256" key="5">
    <source>
        <dbReference type="ARBA" id="ARBA00022777"/>
    </source>
</evidence>
<dbReference type="InterPro" id="IPR008271">
    <property type="entry name" value="Ser/Thr_kinase_AS"/>
</dbReference>
<proteinExistence type="predicted"/>
<comment type="caution">
    <text evidence="11">The sequence shown here is derived from an EMBL/GenBank/DDBJ whole genome shotgun (WGS) entry which is preliminary data.</text>
</comment>
<dbReference type="SMART" id="SM00220">
    <property type="entry name" value="S_TKc"/>
    <property type="match status" value="1"/>
</dbReference>
<dbReference type="CDD" id="cd14014">
    <property type="entry name" value="STKc_PknB_like"/>
    <property type="match status" value="1"/>
</dbReference>
<evidence type="ECO:0000256" key="3">
    <source>
        <dbReference type="ARBA" id="ARBA00022679"/>
    </source>
</evidence>
<gene>
    <name evidence="11" type="ORF">Q8A49_29935</name>
</gene>
<dbReference type="Proteomes" id="UP001348641">
    <property type="component" value="Unassembled WGS sequence"/>
</dbReference>
<keyword evidence="2" id="KW-0723">Serine/threonine-protein kinase</keyword>
<dbReference type="EC" id="2.7.11.1" evidence="1"/>
<dbReference type="InterPro" id="IPR017441">
    <property type="entry name" value="Protein_kinase_ATP_BS"/>
</dbReference>
<name>A0ABU7KZM6_9ACTN</name>
<feature type="binding site" evidence="7">
    <location>
        <position position="44"/>
    </location>
    <ligand>
        <name>ATP</name>
        <dbReference type="ChEBI" id="CHEBI:30616"/>
    </ligand>
</feature>
<feature type="compositionally biased region" description="Gly residues" evidence="8">
    <location>
        <begin position="379"/>
        <end position="407"/>
    </location>
</feature>
<dbReference type="PROSITE" id="PS50011">
    <property type="entry name" value="PROTEIN_KINASE_DOM"/>
    <property type="match status" value="1"/>
</dbReference>
<evidence type="ECO:0000256" key="2">
    <source>
        <dbReference type="ARBA" id="ARBA00022527"/>
    </source>
</evidence>
<sequence length="653" mass="67436">MSSNSDSEQIVADRYVLRRELGRGGMGVVWEAFDPSLDRVVAIKQVLLPDHFTDSERADAHGRVRREARSAARISHPTVITVHDVFEYDGDPWVVMELVEGGSLQDRLNEQGALPPDTVAEIAESLLKAVQAANAAGVLHRDIKPGNIMMSLDGRVILTDFGIATMEGGPSITRTGALIGSPEYMPPERLEGGPAEHRGDLWSIGVTLFAAVEGTSPFRRDSLTAAIAAVISAPLPPMKRAGRLEPVITGLLERDPDRRLTVEGALALLRGRGTSGGGVGPAGAAGAAGVATGTAGAAGAAGTGPGTAPGAGGPPYAHGFRSGGYPAAGPRAGGRATGPGTAGHGAGPPLPQGRPRPSGPVTPQTPFPPGRRPAAPYGHSGGGGLGGPGGATGPLHSGGHGGSGRSGSGTASTARVLFGVGAGLLALLLVSVVAVTVVLRSGGAAGEAAPQGAPTQGGAPPEEPSPSAEPGGGSGGEQAAAVEGDDDGEPPSYDELDTFSSQWFDVAHPAGWEVDDSEIDDSLAVFVAPGRDHQVWVTGWTEEEFTGTSAEYLRQTNGGTDADQDITTDYSELELEEFDEDDYGEGWDVAMVESDFTNESWATAERRFWSYAISMDHEGSRVFYMVSVNVPREDGDFYDDLHEEVVETFTPHL</sequence>
<keyword evidence="4 7" id="KW-0547">Nucleotide-binding</keyword>
<dbReference type="PANTHER" id="PTHR43289">
    <property type="entry name" value="MITOGEN-ACTIVATED PROTEIN KINASE KINASE KINASE 20-RELATED"/>
    <property type="match status" value="1"/>
</dbReference>
<dbReference type="EMBL" id="JAUUCC010000126">
    <property type="protein sequence ID" value="MEE2054725.1"/>
    <property type="molecule type" value="Genomic_DNA"/>
</dbReference>
<dbReference type="Gene3D" id="3.30.200.20">
    <property type="entry name" value="Phosphorylase Kinase, domain 1"/>
    <property type="match status" value="1"/>
</dbReference>
<keyword evidence="9" id="KW-0472">Membrane</keyword>
<keyword evidence="9" id="KW-1133">Transmembrane helix</keyword>
<feature type="region of interest" description="Disordered" evidence="8">
    <location>
        <begin position="309"/>
        <end position="410"/>
    </location>
</feature>
<dbReference type="RefSeq" id="WP_330161547.1">
    <property type="nucleotide sequence ID" value="NZ_BAAAJA010000037.1"/>
</dbReference>
<feature type="compositionally biased region" description="Acidic residues" evidence="8">
    <location>
        <begin position="483"/>
        <end position="496"/>
    </location>
</feature>
<evidence type="ECO:0000256" key="1">
    <source>
        <dbReference type="ARBA" id="ARBA00012513"/>
    </source>
</evidence>
<feature type="compositionally biased region" description="Gly residues" evidence="8">
    <location>
        <begin position="331"/>
        <end position="346"/>
    </location>
</feature>
<protein>
    <recommendedName>
        <fullName evidence="1">non-specific serine/threonine protein kinase</fullName>
        <ecNumber evidence="1">2.7.11.1</ecNumber>
    </recommendedName>
</protein>
<accession>A0ABU7KZM6</accession>
<feature type="transmembrane region" description="Helical" evidence="9">
    <location>
        <begin position="416"/>
        <end position="439"/>
    </location>
</feature>
<feature type="region of interest" description="Disordered" evidence="8">
    <location>
        <begin position="445"/>
        <end position="496"/>
    </location>
</feature>
<evidence type="ECO:0000259" key="10">
    <source>
        <dbReference type="PROSITE" id="PS50011"/>
    </source>
</evidence>
<evidence type="ECO:0000313" key="11">
    <source>
        <dbReference type="EMBL" id="MEE2054725.1"/>
    </source>
</evidence>
<reference evidence="11 12" key="1">
    <citation type="submission" date="2023-07" db="EMBL/GenBank/DDBJ databases">
        <authorList>
            <person name="Girao M."/>
            <person name="Carvalho M.F."/>
        </authorList>
    </citation>
    <scope>NUCLEOTIDE SEQUENCE [LARGE SCALE GENOMIC DNA]</scope>
    <source>
        <strain evidence="11 12">66/93</strain>
    </source>
</reference>
<organism evidence="11 12">
    <name type="scientific">Nocardiopsis tropica</name>
    <dbReference type="NCBI Taxonomy" id="109330"/>
    <lineage>
        <taxon>Bacteria</taxon>
        <taxon>Bacillati</taxon>
        <taxon>Actinomycetota</taxon>
        <taxon>Actinomycetes</taxon>
        <taxon>Streptosporangiales</taxon>
        <taxon>Nocardiopsidaceae</taxon>
        <taxon>Nocardiopsis</taxon>
    </lineage>
</organism>
<dbReference type="PROSITE" id="PS00107">
    <property type="entry name" value="PROTEIN_KINASE_ATP"/>
    <property type="match status" value="1"/>
</dbReference>
<feature type="domain" description="Protein kinase" evidence="10">
    <location>
        <begin position="15"/>
        <end position="269"/>
    </location>
</feature>
<dbReference type="GO" id="GO:0016301">
    <property type="term" value="F:kinase activity"/>
    <property type="evidence" value="ECO:0007669"/>
    <property type="project" value="UniProtKB-KW"/>
</dbReference>
<evidence type="ECO:0000256" key="9">
    <source>
        <dbReference type="SAM" id="Phobius"/>
    </source>
</evidence>
<dbReference type="PANTHER" id="PTHR43289:SF6">
    <property type="entry name" value="SERINE_THREONINE-PROTEIN KINASE NEKL-3"/>
    <property type="match status" value="1"/>
</dbReference>
<keyword evidence="5 11" id="KW-0418">Kinase</keyword>